<dbReference type="InterPro" id="IPR026467">
    <property type="entry name" value="Ser/Gly_Cys_C_dom"/>
</dbReference>
<name>A0ABS5BZW9_9BACT</name>
<keyword evidence="1" id="KW-0472">Membrane</keyword>
<sequence length="476" mass="50966">MSPDRSELLARVLAFDIDGDEVALPFAARLAREQGWSRTHTDRVIEEYKRYVFLAVTAGITVCPSEDVDAAWHMHLTYTKSYWKRFCGEVLGRPLHHEPTKGGPAEGAKHFAMYAETLTAYREAFGRAAPANIWPAGNERFGDDTRHRVVNVARNWVIPKAPVKRVAQLTAAFVLIALAVPGCNGGVNPFELKNKEFLTTLGCALVAAVCIGRVVRSVMRTPDAIPDDEYQLDWEQTAYLAGGAGRLMTAAVARLVGRDLAHVGDDGKRLIRTGPIPDDISSVERAVLQGLPVSNDAASLKPIQQAVDAAFARNVERLEEEGITIPKGRQVLIAFTSLMPLAVVLLCLSLPRLLMGLDAKKPVEYLVATSIVGGVFSLLIVLAGSGRLSHRGRALLAEQKERCDPLRAGTRWENSGDAGMAVALFGTAVLAGTAIAPLQTWYPRQTNEASSGGCGGSSGCGVGAAGGWMRGGCGGD</sequence>
<dbReference type="EMBL" id="JAGKQQ010000001">
    <property type="protein sequence ID" value="MBP3959281.1"/>
    <property type="molecule type" value="Genomic_DNA"/>
</dbReference>
<accession>A0ABS5BZW9</accession>
<dbReference type="RefSeq" id="WP_210659893.1">
    <property type="nucleotide sequence ID" value="NZ_JAGKQQ010000001.1"/>
</dbReference>
<evidence type="ECO:0000313" key="3">
    <source>
        <dbReference type="Proteomes" id="UP000676565"/>
    </source>
</evidence>
<organism evidence="2 3">
    <name type="scientific">Gemmata palustris</name>
    <dbReference type="NCBI Taxonomy" id="2822762"/>
    <lineage>
        <taxon>Bacteria</taxon>
        <taxon>Pseudomonadati</taxon>
        <taxon>Planctomycetota</taxon>
        <taxon>Planctomycetia</taxon>
        <taxon>Gemmatales</taxon>
        <taxon>Gemmataceae</taxon>
        <taxon>Gemmata</taxon>
    </lineage>
</organism>
<dbReference type="Proteomes" id="UP000676565">
    <property type="component" value="Unassembled WGS sequence"/>
</dbReference>
<keyword evidence="3" id="KW-1185">Reference proteome</keyword>
<protein>
    <submittedName>
        <fullName evidence="2">TIGR04222 domain-containing membrane protein</fullName>
    </submittedName>
</protein>
<reference evidence="2 3" key="1">
    <citation type="submission" date="2021-04" db="EMBL/GenBank/DDBJ databases">
        <authorList>
            <person name="Ivanova A."/>
        </authorList>
    </citation>
    <scope>NUCLEOTIDE SEQUENCE [LARGE SCALE GENOMIC DNA]</scope>
    <source>
        <strain evidence="2 3">G18</strain>
    </source>
</reference>
<evidence type="ECO:0000313" key="2">
    <source>
        <dbReference type="EMBL" id="MBP3959281.1"/>
    </source>
</evidence>
<keyword evidence="1" id="KW-0812">Transmembrane</keyword>
<keyword evidence="1" id="KW-1133">Transmembrane helix</keyword>
<feature type="transmembrane region" description="Helical" evidence="1">
    <location>
        <begin position="331"/>
        <end position="353"/>
    </location>
</feature>
<feature type="transmembrane region" description="Helical" evidence="1">
    <location>
        <begin position="365"/>
        <end position="383"/>
    </location>
</feature>
<evidence type="ECO:0000256" key="1">
    <source>
        <dbReference type="SAM" id="Phobius"/>
    </source>
</evidence>
<comment type="caution">
    <text evidence="2">The sequence shown here is derived from an EMBL/GenBank/DDBJ whole genome shotgun (WGS) entry which is preliminary data.</text>
</comment>
<gene>
    <name evidence="2" type="ORF">J8F10_28895</name>
</gene>
<dbReference type="NCBIfam" id="TIGR04222">
    <property type="entry name" value="near_uncomplex"/>
    <property type="match status" value="1"/>
</dbReference>
<feature type="transmembrane region" description="Helical" evidence="1">
    <location>
        <begin position="197"/>
        <end position="215"/>
    </location>
</feature>
<proteinExistence type="predicted"/>